<feature type="region of interest" description="Disordered" evidence="2">
    <location>
        <begin position="155"/>
        <end position="250"/>
    </location>
</feature>
<feature type="region of interest" description="Disordered" evidence="2">
    <location>
        <begin position="1028"/>
        <end position="1055"/>
    </location>
</feature>
<reference evidence="4" key="1">
    <citation type="journal article" date="2020" name="Stud. Mycol.">
        <title>101 Dothideomycetes genomes: a test case for predicting lifestyles and emergence of pathogens.</title>
        <authorList>
            <person name="Haridas S."/>
            <person name="Albert R."/>
            <person name="Binder M."/>
            <person name="Bloem J."/>
            <person name="Labutti K."/>
            <person name="Salamov A."/>
            <person name="Andreopoulos B."/>
            <person name="Baker S."/>
            <person name="Barry K."/>
            <person name="Bills G."/>
            <person name="Bluhm B."/>
            <person name="Cannon C."/>
            <person name="Castanera R."/>
            <person name="Culley D."/>
            <person name="Daum C."/>
            <person name="Ezra D."/>
            <person name="Gonzalez J."/>
            <person name="Henrissat B."/>
            <person name="Kuo A."/>
            <person name="Liang C."/>
            <person name="Lipzen A."/>
            <person name="Lutzoni F."/>
            <person name="Magnuson J."/>
            <person name="Mondo S."/>
            <person name="Nolan M."/>
            <person name="Ohm R."/>
            <person name="Pangilinan J."/>
            <person name="Park H.-J."/>
            <person name="Ramirez L."/>
            <person name="Alfaro M."/>
            <person name="Sun H."/>
            <person name="Tritt A."/>
            <person name="Yoshinaga Y."/>
            <person name="Zwiers L.-H."/>
            <person name="Turgeon B."/>
            <person name="Goodwin S."/>
            <person name="Spatafora J."/>
            <person name="Crous P."/>
            <person name="Grigoriev I."/>
        </authorList>
    </citation>
    <scope>NUCLEOTIDE SEQUENCE</scope>
    <source>
        <strain evidence="4">CBS 279.74</strain>
    </source>
</reference>
<dbReference type="OrthoDB" id="5215300at2759"/>
<feature type="compositionally biased region" description="Polar residues" evidence="2">
    <location>
        <begin position="1028"/>
        <end position="1050"/>
    </location>
</feature>
<dbReference type="Proteomes" id="UP000799428">
    <property type="component" value="Unassembled WGS sequence"/>
</dbReference>
<evidence type="ECO:0000259" key="3">
    <source>
        <dbReference type="Pfam" id="PF08457"/>
    </source>
</evidence>
<keyword evidence="5" id="KW-1185">Reference proteome</keyword>
<sequence length="1178" mass="135639">MSANHTDDEIVPLSNYEIENLYDIARQAQDLPETSSRALFDAYDAVLASKGINAEDDTVMHRFLLRMQQNEEEPSFVKRFQHLLADMNIHVDVDSEGEGVEVTSIVEDTTRNGGHSSQKAIRIPSRRGSFDSFFDGTADKVAGTENLREIPLRARRGSRDAVSDTGGLREKRRSRSDSASRGLFFNQLPMSNGINANINGNRRSASDQGNPPPHRRSPVSTKGSIKITRNGDTNRHLGDYDGGESEQTDYTNSFDASNIRIPGVNAPIPGVDDHDQQHQILEPYRLSNTQMIDDAETFEHRRIYTVARRCLQKWLDSTRELIEKAQELEDQASAVDRRALLKQSLSSWQIALQAKRQDAETEHFFGRLETRADKARNLFLLTKAFTHWAQSAEDEVQRTSVARRHILRTRYFKQWHRITAVNDFKIQQFVLGRFLNKWRARTAAVQQKAHLAVGLYEENLIIKTQRRMLINMWETKASNISNGRLQRKMFEQWNEITHLLKDRENWALNRRDREVLRRALESWRQREATLRSQEEDAQAFRRTKLMSIVLSAVRQEAQFAPLLAQFTARADFRVVQTAFHTWHRNFQYSRHAQTVDRTRILRTAFTAWNDRLRTNQVVERINDRVLVEAMYKWALASRVSLFRRVQDRKLKESAMTTWIARTQERNNTLESAERRFAQFKRTQMLQSCLRRIESATVAKKGQEFIADSMYEPKLKAKTFDKLREKLAHLQELQEWSRTARFYVLTTHMLKTWNEATQQSRRNRRRETYTQMRRTVKMNLVRRTFAIWRDKAAQVTIANRQAEEIAENRVLHSSTALLGHWRDRTVHLRDLDAQAAQKLNTRLASSSLSTWTERFQEIQTQNVKAMAFRQETVELAAGSYLKKMGWRLFNLTRQEENALALHQRNFEKHLRAMIRFWFEQTMERAAQRPVSPTPSSRHRGGQSRRDDDDYDNGDDERGNGEQGRRRGEDDGGSARGGNADFDAASRSSHSSIHGGDVDNNDTRRLEAWTAFDEDALGLSNNLDLALSISPQRHANPSSSRKQIRPQSTLKSRPTPILEDVEEDDPFALDNETPFWASTPMPPTLLKPGYLKTPSKRSVVRGKRPELPPSPEKQDRLGLLQRAAMSAPPGILRRDTDTRGVTSFERRLREGGVGVAGGVSGRAKGKGRPRVGFGDVSHLE</sequence>
<accession>A0A6G1KK71</accession>
<evidence type="ECO:0000313" key="4">
    <source>
        <dbReference type="EMBL" id="KAF2713023.1"/>
    </source>
</evidence>
<feature type="region of interest" description="Disordered" evidence="2">
    <location>
        <begin position="924"/>
        <end position="999"/>
    </location>
</feature>
<evidence type="ECO:0000256" key="2">
    <source>
        <dbReference type="SAM" id="MobiDB-lite"/>
    </source>
</evidence>
<protein>
    <submittedName>
        <fullName evidence="4">Sfi1-domain-containing protein</fullName>
    </submittedName>
</protein>
<dbReference type="EMBL" id="MU005765">
    <property type="protein sequence ID" value="KAF2713023.1"/>
    <property type="molecule type" value="Genomic_DNA"/>
</dbReference>
<feature type="compositionally biased region" description="Low complexity" evidence="2">
    <location>
        <begin position="191"/>
        <end position="203"/>
    </location>
</feature>
<feature type="compositionally biased region" description="Basic and acidic residues" evidence="2">
    <location>
        <begin position="954"/>
        <end position="968"/>
    </location>
</feature>
<proteinExistence type="predicted"/>
<dbReference type="Pfam" id="PF08457">
    <property type="entry name" value="Sfi1"/>
    <property type="match status" value="1"/>
</dbReference>
<gene>
    <name evidence="4" type="ORF">K504DRAFT_461609</name>
</gene>
<evidence type="ECO:0000313" key="5">
    <source>
        <dbReference type="Proteomes" id="UP000799428"/>
    </source>
</evidence>
<feature type="region of interest" description="Disordered" evidence="2">
    <location>
        <begin position="1071"/>
        <end position="1114"/>
    </location>
</feature>
<feature type="domain" description="Sfi1 spindle body" evidence="3">
    <location>
        <begin position="352"/>
        <end position="920"/>
    </location>
</feature>
<name>A0A6G1KK71_9PLEO</name>
<dbReference type="InterPro" id="IPR013665">
    <property type="entry name" value="Sfi1_dom"/>
</dbReference>
<feature type="coiled-coil region" evidence="1">
    <location>
        <begin position="311"/>
        <end position="338"/>
    </location>
</feature>
<feature type="region of interest" description="Disordered" evidence="2">
    <location>
        <begin position="1150"/>
        <end position="1178"/>
    </location>
</feature>
<dbReference type="AlphaFoldDB" id="A0A6G1KK71"/>
<organism evidence="4 5">
    <name type="scientific">Pleomassaria siparia CBS 279.74</name>
    <dbReference type="NCBI Taxonomy" id="1314801"/>
    <lineage>
        <taxon>Eukaryota</taxon>
        <taxon>Fungi</taxon>
        <taxon>Dikarya</taxon>
        <taxon>Ascomycota</taxon>
        <taxon>Pezizomycotina</taxon>
        <taxon>Dothideomycetes</taxon>
        <taxon>Pleosporomycetidae</taxon>
        <taxon>Pleosporales</taxon>
        <taxon>Pleomassariaceae</taxon>
        <taxon>Pleomassaria</taxon>
    </lineage>
</organism>
<evidence type="ECO:0000256" key="1">
    <source>
        <dbReference type="SAM" id="Coils"/>
    </source>
</evidence>
<keyword evidence="1" id="KW-0175">Coiled coil</keyword>